<dbReference type="Proteomes" id="UP001437256">
    <property type="component" value="Unassembled WGS sequence"/>
</dbReference>
<evidence type="ECO:0000313" key="2">
    <source>
        <dbReference type="EMBL" id="KAL0066157.1"/>
    </source>
</evidence>
<sequence>MYLNVRRPPLRSKFYFNPISFFFPRPEELTARRPLSRGSSPRSSRASSPAPNSDDEGLQSRRRSRSVGKAVPISPIPPSNNPRGELIFSSKVDKQFRDAYERYRSAFERRREELARMQRNAQWWGRLMFWRKPAPPPTQHVRTTSLSSNSSRGRGSRGGTPPNSGTPRSGSPPILARSRSSRMGTPRSGACSELREPPPTYRLMVNTGTPSDTASSSPSKARKSDTDEMDMRTIALERSLEQSTSSS</sequence>
<keyword evidence="3" id="KW-1185">Reference proteome</keyword>
<reference evidence="2 3" key="1">
    <citation type="submission" date="2024-05" db="EMBL/GenBank/DDBJ databases">
        <title>A draft genome resource for the thread blight pathogen Marasmius tenuissimus strain MS-2.</title>
        <authorList>
            <person name="Yulfo-Soto G.E."/>
            <person name="Baruah I.K."/>
            <person name="Amoako-Attah I."/>
            <person name="Bukari Y."/>
            <person name="Meinhardt L.W."/>
            <person name="Bailey B.A."/>
            <person name="Cohen S.P."/>
        </authorList>
    </citation>
    <scope>NUCLEOTIDE SEQUENCE [LARGE SCALE GENOMIC DNA]</scope>
    <source>
        <strain evidence="2 3">MS-2</strain>
    </source>
</reference>
<feature type="compositionally biased region" description="Polar residues" evidence="1">
    <location>
        <begin position="206"/>
        <end position="219"/>
    </location>
</feature>
<organism evidence="2 3">
    <name type="scientific">Marasmius tenuissimus</name>
    <dbReference type="NCBI Taxonomy" id="585030"/>
    <lineage>
        <taxon>Eukaryota</taxon>
        <taxon>Fungi</taxon>
        <taxon>Dikarya</taxon>
        <taxon>Basidiomycota</taxon>
        <taxon>Agaricomycotina</taxon>
        <taxon>Agaricomycetes</taxon>
        <taxon>Agaricomycetidae</taxon>
        <taxon>Agaricales</taxon>
        <taxon>Marasmiineae</taxon>
        <taxon>Marasmiaceae</taxon>
        <taxon>Marasmius</taxon>
    </lineage>
</organism>
<feature type="compositionally biased region" description="Basic and acidic residues" evidence="1">
    <location>
        <begin position="222"/>
        <end position="231"/>
    </location>
</feature>
<accession>A0ABR2ZYM5</accession>
<evidence type="ECO:0000313" key="3">
    <source>
        <dbReference type="Proteomes" id="UP001437256"/>
    </source>
</evidence>
<feature type="compositionally biased region" description="Low complexity" evidence="1">
    <location>
        <begin position="32"/>
        <end position="52"/>
    </location>
</feature>
<protein>
    <submittedName>
        <fullName evidence="2">Uncharacterized protein</fullName>
    </submittedName>
</protein>
<feature type="compositionally biased region" description="Low complexity" evidence="1">
    <location>
        <begin position="142"/>
        <end position="173"/>
    </location>
</feature>
<proteinExistence type="predicted"/>
<feature type="region of interest" description="Disordered" evidence="1">
    <location>
        <begin position="134"/>
        <end position="247"/>
    </location>
</feature>
<name>A0ABR2ZYM5_9AGAR</name>
<gene>
    <name evidence="2" type="ORF">AAF712_006782</name>
</gene>
<comment type="caution">
    <text evidence="2">The sequence shown here is derived from an EMBL/GenBank/DDBJ whole genome shotgun (WGS) entry which is preliminary data.</text>
</comment>
<dbReference type="EMBL" id="JBBXMP010000038">
    <property type="protein sequence ID" value="KAL0066157.1"/>
    <property type="molecule type" value="Genomic_DNA"/>
</dbReference>
<evidence type="ECO:0000256" key="1">
    <source>
        <dbReference type="SAM" id="MobiDB-lite"/>
    </source>
</evidence>
<feature type="region of interest" description="Disordered" evidence="1">
    <location>
        <begin position="32"/>
        <end position="89"/>
    </location>
</feature>